<dbReference type="Gene3D" id="3.40.50.1000">
    <property type="entry name" value="HAD superfamily/HAD-like"/>
    <property type="match status" value="1"/>
</dbReference>
<proteinExistence type="predicted"/>
<dbReference type="InterPro" id="IPR010021">
    <property type="entry name" value="PGPP1/Gep4"/>
</dbReference>
<sequence>MFKPFRYLHSVYDLDFSALRCIGIRGIVVDLDNTLLEWHRDTGTERLRQWFDTARENGMKAILVSNSKKPRVSKIAEPFGIPYIAFAKKPLPFAYRKALRLMDLPPEAVVVIGDQLLTDILGGNLYGLKTILVAPLSQKEGLVTRINRRLERLILRLFVKRLPDADLECSTALEGGKDRAR</sequence>
<name>A0A2R6Y1A7_9BACL</name>
<gene>
    <name evidence="1" type="ORF">BSOLF_0176</name>
</gene>
<reference evidence="2" key="1">
    <citation type="journal article" date="2018" name="Sci. Rep.">
        <title>Lignite coal burning seam in the remote Altai Mountains harbors a hydrogen-driven thermophilic microbial community.</title>
        <authorList>
            <person name="Kadnikov V.V."/>
            <person name="Mardanov A.V."/>
            <person name="Ivasenko D.A."/>
            <person name="Antsiferov D.V."/>
            <person name="Beletsky A.V."/>
            <person name="Karnachuk O.V."/>
            <person name="Ravin N.V."/>
        </authorList>
    </citation>
    <scope>NUCLEOTIDE SEQUENCE [LARGE SCALE GENOMIC DNA]</scope>
</reference>
<dbReference type="CDD" id="cd16416">
    <property type="entry name" value="HAD_BsYqeG-like"/>
    <property type="match status" value="1"/>
</dbReference>
<dbReference type="AlphaFoldDB" id="A0A2R6Y1A7"/>
<dbReference type="GO" id="GO:0008962">
    <property type="term" value="F:phosphatidylglycerophosphatase activity"/>
    <property type="evidence" value="ECO:0007669"/>
    <property type="project" value="InterPro"/>
</dbReference>
<organism evidence="1 2">
    <name type="scientific">Candidatus Carbonibacillus altaicus</name>
    <dbReference type="NCBI Taxonomy" id="2163959"/>
    <lineage>
        <taxon>Bacteria</taxon>
        <taxon>Bacillati</taxon>
        <taxon>Bacillota</taxon>
        <taxon>Bacilli</taxon>
        <taxon>Bacillales</taxon>
        <taxon>Candidatus Carbonibacillus</taxon>
    </lineage>
</organism>
<dbReference type="NCBIfam" id="TIGR01662">
    <property type="entry name" value="HAD-SF-IIIA"/>
    <property type="match status" value="1"/>
</dbReference>
<accession>A0A2R6Y1A7</accession>
<comment type="caution">
    <text evidence="1">The sequence shown here is derived from an EMBL/GenBank/DDBJ whole genome shotgun (WGS) entry which is preliminary data.</text>
</comment>
<protein>
    <submittedName>
        <fullName evidence="1">Hydrolase, HAD subfamily IIIA</fullName>
    </submittedName>
</protein>
<dbReference type="SUPFAM" id="SSF56784">
    <property type="entry name" value="HAD-like"/>
    <property type="match status" value="1"/>
</dbReference>
<evidence type="ECO:0000313" key="1">
    <source>
        <dbReference type="EMBL" id="PTQ56469.1"/>
    </source>
</evidence>
<dbReference type="Proteomes" id="UP000244338">
    <property type="component" value="Unassembled WGS sequence"/>
</dbReference>
<dbReference type="EMBL" id="PEBX01000027">
    <property type="protein sequence ID" value="PTQ56469.1"/>
    <property type="molecule type" value="Genomic_DNA"/>
</dbReference>
<dbReference type="Pfam" id="PF13242">
    <property type="entry name" value="Hydrolase_like"/>
    <property type="match status" value="1"/>
</dbReference>
<evidence type="ECO:0000313" key="2">
    <source>
        <dbReference type="Proteomes" id="UP000244338"/>
    </source>
</evidence>
<keyword evidence="1" id="KW-0378">Hydrolase</keyword>
<dbReference type="InterPro" id="IPR036412">
    <property type="entry name" value="HAD-like_sf"/>
</dbReference>
<dbReference type="InterPro" id="IPR023214">
    <property type="entry name" value="HAD_sf"/>
</dbReference>
<dbReference type="NCBIfam" id="TIGR01668">
    <property type="entry name" value="YqeG_hyp_ppase"/>
    <property type="match status" value="1"/>
</dbReference>
<dbReference type="InterPro" id="IPR006549">
    <property type="entry name" value="HAD-SF_hydro_IIIA"/>
</dbReference>